<evidence type="ECO:0000259" key="2">
    <source>
        <dbReference type="Pfam" id="PF06580"/>
    </source>
</evidence>
<organism evidence="3 4">
    <name type="scientific">Schleiferia thermophila</name>
    <dbReference type="NCBI Taxonomy" id="884107"/>
    <lineage>
        <taxon>Bacteria</taxon>
        <taxon>Pseudomonadati</taxon>
        <taxon>Bacteroidota</taxon>
        <taxon>Flavobacteriia</taxon>
        <taxon>Flavobacteriales</taxon>
        <taxon>Schleiferiaceae</taxon>
        <taxon>Schleiferia</taxon>
    </lineage>
</organism>
<dbReference type="GO" id="GO:0000155">
    <property type="term" value="F:phosphorelay sensor kinase activity"/>
    <property type="evidence" value="ECO:0007669"/>
    <property type="project" value="InterPro"/>
</dbReference>
<dbReference type="AlphaFoldDB" id="A0A368ZYN4"/>
<evidence type="ECO:0000313" key="4">
    <source>
        <dbReference type="Proteomes" id="UP000253517"/>
    </source>
</evidence>
<keyword evidence="3" id="KW-0808">Transferase</keyword>
<sequence length="969" mass="112623">MRNPLVSLFISIVLNLTAIGQSQQIPAPDIFTQEISVFSGSFNTPIYSINTDSLGFIYLSTDRGMFRYNGINFQKINDGELLDPSFNSITFLSDKRVMAINFYEGVFEVINNTFFKKDILGIKSNKYTFLDLAEKDGKIYLLTDKALFILNRNFDILHRIDPDTKDETVKEFSQLHIHKKSVFITTSGKYLYKINPDGNFLTYELPYYCKWIITSDQENIYIKCRDLNSPVYIFKNNVLQNYFEVFQNSEITTFKMNKIGSEFFFCSSSGLFSYHPKKGIFKQIIKDKKISDIMIDRVGNYWATSLDGKLITWKTEDKKKFTLPINDEFAFTTKLDRNKFISASSQNRFYKIDFKNNLFHYLGRFGVDDIKFLHYTKDDDHVYFKYGKIDLKSQSYTFMYLGNDMITTPLGEKVFLLNNRVYYQPAGKDCMALNQKKKFIECLTLLHESRAKRAVWLDSSIYILSLDGLLKYKRDTLVEVTDKSTGKRIKGVDLIADSENKYWVATNHSTIDVYYLDFHKKTFDLKYIFPENNSIVKLKYYKPYVLVIFRNGALLIDQKSYEIFDVSSILSASDMQVSDVEIEDDFIYFFFSNKIIVSPIKSDKKILSKIFVTGISDLKAKKYNLNSPSVKLKNNSFFVEFDYLCLGESAGIRIAYRIKDIDTNWNFIIADANKIFFPYMESGDHLLELSVVDQTGKIISNLASISVSVPKPFYYSTYFFVVMLILMVMASALIIYFNEQKSRKKELLNSQIRISKLTALRSRMNPHFVYNILNSIQSLIYIGDKRSASSYLTKFSELMRKVLDLSENENISLVEELNVIELYLELEKLRLGEDFKYSIEVDNELKYLNPEIPGFFIQPFVENSIKHGLMHKRDEKRLLIKVEKGTNNDIRIIVDDNGIGRKKAEEINARRNVKKSSFALEAIRNRIQLINSRLKRKIVLQIFDKVDLNNQPSGTTVILSIPIEFDLES</sequence>
<keyword evidence="1" id="KW-0812">Transmembrane</keyword>
<gene>
    <name evidence="3" type="ORF">DES35_10546</name>
</gene>
<dbReference type="EMBL" id="QPJS01000005">
    <property type="protein sequence ID" value="RCX02075.1"/>
    <property type="molecule type" value="Genomic_DNA"/>
</dbReference>
<keyword evidence="1" id="KW-0472">Membrane</keyword>
<dbReference type="InterPro" id="IPR011047">
    <property type="entry name" value="Quinoprotein_ADH-like_sf"/>
</dbReference>
<dbReference type="PANTHER" id="PTHR34220:SF7">
    <property type="entry name" value="SENSOR HISTIDINE KINASE YPDA"/>
    <property type="match status" value="1"/>
</dbReference>
<dbReference type="Gene3D" id="2.130.10.10">
    <property type="entry name" value="YVTN repeat-like/Quinoprotein amine dehydrogenase"/>
    <property type="match status" value="1"/>
</dbReference>
<dbReference type="InterPro" id="IPR013783">
    <property type="entry name" value="Ig-like_fold"/>
</dbReference>
<dbReference type="InterPro" id="IPR050640">
    <property type="entry name" value="Bact_2-comp_sensor_kinase"/>
</dbReference>
<dbReference type="SUPFAM" id="SSF55874">
    <property type="entry name" value="ATPase domain of HSP90 chaperone/DNA topoisomerase II/histidine kinase"/>
    <property type="match status" value="1"/>
</dbReference>
<dbReference type="SUPFAM" id="SSF50998">
    <property type="entry name" value="Quinoprotein alcohol dehydrogenase-like"/>
    <property type="match status" value="1"/>
</dbReference>
<evidence type="ECO:0000256" key="1">
    <source>
        <dbReference type="SAM" id="Phobius"/>
    </source>
</evidence>
<keyword evidence="1" id="KW-1133">Transmembrane helix</keyword>
<dbReference type="PANTHER" id="PTHR34220">
    <property type="entry name" value="SENSOR HISTIDINE KINASE YPDA"/>
    <property type="match status" value="1"/>
</dbReference>
<keyword evidence="3" id="KW-0418">Kinase</keyword>
<reference evidence="3 4" key="1">
    <citation type="submission" date="2018-07" db="EMBL/GenBank/DDBJ databases">
        <title>Genomic Encyclopedia of Type Strains, Phase IV (KMG-IV): sequencing the most valuable type-strain genomes for metagenomic binning, comparative biology and taxonomic classification.</title>
        <authorList>
            <person name="Goeker M."/>
        </authorList>
    </citation>
    <scope>NUCLEOTIDE SEQUENCE [LARGE SCALE GENOMIC DNA]</scope>
    <source>
        <strain evidence="3 4">DSM 21410</strain>
    </source>
</reference>
<dbReference type="Gene3D" id="3.30.565.10">
    <property type="entry name" value="Histidine kinase-like ATPase, C-terminal domain"/>
    <property type="match status" value="1"/>
</dbReference>
<keyword evidence="4" id="KW-1185">Reference proteome</keyword>
<protein>
    <submittedName>
        <fullName evidence="3">Histidine kinase</fullName>
    </submittedName>
</protein>
<dbReference type="RefSeq" id="WP_170125735.1">
    <property type="nucleotide sequence ID" value="NZ_DAIMVT010000009.1"/>
</dbReference>
<dbReference type="Gene3D" id="2.60.40.10">
    <property type="entry name" value="Immunoglobulins"/>
    <property type="match status" value="1"/>
</dbReference>
<dbReference type="InterPro" id="IPR036890">
    <property type="entry name" value="HATPase_C_sf"/>
</dbReference>
<comment type="caution">
    <text evidence="3">The sequence shown here is derived from an EMBL/GenBank/DDBJ whole genome shotgun (WGS) entry which is preliminary data.</text>
</comment>
<accession>A0A368ZYN4</accession>
<feature type="domain" description="Signal transduction histidine kinase internal region" evidence="2">
    <location>
        <begin position="756"/>
        <end position="834"/>
    </location>
</feature>
<feature type="transmembrane region" description="Helical" evidence="1">
    <location>
        <begin position="713"/>
        <end position="737"/>
    </location>
</feature>
<dbReference type="GO" id="GO:0016020">
    <property type="term" value="C:membrane"/>
    <property type="evidence" value="ECO:0007669"/>
    <property type="project" value="InterPro"/>
</dbReference>
<name>A0A368ZYN4_9FLAO</name>
<dbReference type="Pfam" id="PF06580">
    <property type="entry name" value="His_kinase"/>
    <property type="match status" value="1"/>
</dbReference>
<dbReference type="Proteomes" id="UP000253517">
    <property type="component" value="Unassembled WGS sequence"/>
</dbReference>
<evidence type="ECO:0000313" key="3">
    <source>
        <dbReference type="EMBL" id="RCX02075.1"/>
    </source>
</evidence>
<proteinExistence type="predicted"/>
<dbReference type="InterPro" id="IPR015943">
    <property type="entry name" value="WD40/YVTN_repeat-like_dom_sf"/>
</dbReference>
<dbReference type="InterPro" id="IPR010559">
    <property type="entry name" value="Sig_transdc_His_kin_internal"/>
</dbReference>